<keyword evidence="5" id="KW-1185">Reference proteome</keyword>
<evidence type="ECO:0000313" key="6">
    <source>
        <dbReference type="Proteomes" id="UP000286681"/>
    </source>
</evidence>
<dbReference type="Proteomes" id="UP000185161">
    <property type="component" value="Chromosome"/>
</dbReference>
<dbReference type="AlphaFoldDB" id="A0A1L6J881"/>
<name>A0A1L6J881_9SPHN</name>
<feature type="region of interest" description="Disordered" evidence="1">
    <location>
        <begin position="73"/>
        <end position="96"/>
    </location>
</feature>
<proteinExistence type="predicted"/>
<dbReference type="GO" id="GO:0006355">
    <property type="term" value="P:regulation of DNA-templated transcription"/>
    <property type="evidence" value="ECO:0007669"/>
    <property type="project" value="InterPro"/>
</dbReference>
<sequence>MEIVNALNGGETNNVIARQFGVTPETVKWRMRSLMRSLRASNLKEVVSNVLVLGATWIAASINDVQTGHEIPRKRFGMHGDSRPRFGANHRLQPGI</sequence>
<dbReference type="KEGG" id="skr:BRX40_06575"/>
<accession>A0A1L6J881</accession>
<evidence type="ECO:0000313" key="3">
    <source>
        <dbReference type="EMBL" id="APR52143.1"/>
    </source>
</evidence>
<dbReference type="EMBL" id="QQWO01000008">
    <property type="protein sequence ID" value="RSV03063.1"/>
    <property type="molecule type" value="Genomic_DNA"/>
</dbReference>
<evidence type="ECO:0000259" key="2">
    <source>
        <dbReference type="PROSITE" id="PS50043"/>
    </source>
</evidence>
<dbReference type="Pfam" id="PF00196">
    <property type="entry name" value="GerE"/>
    <property type="match status" value="1"/>
</dbReference>
<reference evidence="3" key="1">
    <citation type="submission" date="2016-12" db="EMBL/GenBank/DDBJ databases">
        <title>Whole genome sequencing of Sphingomonas koreensis.</title>
        <authorList>
            <person name="Conlan S."/>
            <person name="Thomas P.J."/>
            <person name="Mullikin J."/>
            <person name="Palmore T.N."/>
            <person name="Frank K.M."/>
            <person name="Segre J.A."/>
        </authorList>
    </citation>
    <scope>NUCLEOTIDE SEQUENCE</scope>
    <source>
        <strain evidence="3">ABOJV</strain>
    </source>
</reference>
<dbReference type="EMBL" id="CP018820">
    <property type="protein sequence ID" value="APR52143.1"/>
    <property type="molecule type" value="Genomic_DNA"/>
</dbReference>
<dbReference type="SUPFAM" id="SSF46894">
    <property type="entry name" value="C-terminal effector domain of the bipartite response regulators"/>
    <property type="match status" value="1"/>
</dbReference>
<feature type="compositionally biased region" description="Basic and acidic residues" evidence="1">
    <location>
        <begin position="73"/>
        <end position="84"/>
    </location>
</feature>
<feature type="domain" description="HTH luxR-type" evidence="2">
    <location>
        <begin position="1"/>
        <end position="54"/>
    </location>
</feature>
<protein>
    <recommendedName>
        <fullName evidence="2">HTH luxR-type domain-containing protein</fullName>
    </recommendedName>
</protein>
<evidence type="ECO:0000313" key="5">
    <source>
        <dbReference type="Proteomes" id="UP000185161"/>
    </source>
</evidence>
<evidence type="ECO:0000256" key="1">
    <source>
        <dbReference type="SAM" id="MobiDB-lite"/>
    </source>
</evidence>
<dbReference type="Gene3D" id="1.10.10.10">
    <property type="entry name" value="Winged helix-like DNA-binding domain superfamily/Winged helix DNA-binding domain"/>
    <property type="match status" value="1"/>
</dbReference>
<dbReference type="InterPro" id="IPR016032">
    <property type="entry name" value="Sig_transdc_resp-reg_C-effctor"/>
</dbReference>
<evidence type="ECO:0000313" key="4">
    <source>
        <dbReference type="EMBL" id="RSV03063.1"/>
    </source>
</evidence>
<organism evidence="3 5">
    <name type="scientific">Sphingomonas koreensis</name>
    <dbReference type="NCBI Taxonomy" id="93064"/>
    <lineage>
        <taxon>Bacteria</taxon>
        <taxon>Pseudomonadati</taxon>
        <taxon>Pseudomonadota</taxon>
        <taxon>Alphaproteobacteria</taxon>
        <taxon>Sphingomonadales</taxon>
        <taxon>Sphingomonadaceae</taxon>
        <taxon>Sphingomonas</taxon>
    </lineage>
</organism>
<reference evidence="5" key="2">
    <citation type="submission" date="2016-12" db="EMBL/GenBank/DDBJ databases">
        <title>Whole genome sequencing of Sphingomonas sp. ABOJV.</title>
        <authorList>
            <person name="Conlan S."/>
            <person name="Thomas P.J."/>
            <person name="Mullikin J."/>
            <person name="Palmore T.N."/>
            <person name="Frank K.M."/>
            <person name="Segre J.A."/>
        </authorList>
    </citation>
    <scope>NUCLEOTIDE SEQUENCE [LARGE SCALE GENOMIC DNA]</scope>
    <source>
        <strain evidence="5">ABOJV</strain>
    </source>
</reference>
<dbReference type="Proteomes" id="UP000286681">
    <property type="component" value="Unassembled WGS sequence"/>
</dbReference>
<reference evidence="4 6" key="3">
    <citation type="submission" date="2018-07" db="EMBL/GenBank/DDBJ databases">
        <title>Genomic and Epidemiologic Investigation of an Indolent Hospital Outbreak.</title>
        <authorList>
            <person name="Johnson R.C."/>
            <person name="Deming C."/>
            <person name="Conlan S."/>
            <person name="Zellmer C.J."/>
            <person name="Michelin A.V."/>
            <person name="Lee-Lin S."/>
            <person name="Thomas P.J."/>
            <person name="Park M."/>
            <person name="Weingarten R.A."/>
            <person name="Less J."/>
            <person name="Dekker J.P."/>
            <person name="Frank K.M."/>
            <person name="Musser K.A."/>
            <person name="Mcquiston J.R."/>
            <person name="Henderson D.K."/>
            <person name="Lau A.F."/>
            <person name="Palmore T.N."/>
            <person name="Segre J.A."/>
        </authorList>
    </citation>
    <scope>NUCLEOTIDE SEQUENCE [LARGE SCALE GENOMIC DNA]</scope>
    <source>
        <strain evidence="4 6">SK-NIH.Env10_0317</strain>
    </source>
</reference>
<dbReference type="GO" id="GO:0003677">
    <property type="term" value="F:DNA binding"/>
    <property type="evidence" value="ECO:0007669"/>
    <property type="project" value="InterPro"/>
</dbReference>
<dbReference type="PROSITE" id="PS50043">
    <property type="entry name" value="HTH_LUXR_2"/>
    <property type="match status" value="1"/>
</dbReference>
<dbReference type="InterPro" id="IPR036388">
    <property type="entry name" value="WH-like_DNA-bd_sf"/>
</dbReference>
<dbReference type="InterPro" id="IPR000792">
    <property type="entry name" value="Tscrpt_reg_LuxR_C"/>
</dbReference>
<gene>
    <name evidence="3" type="ORF">BRX40_06575</name>
    <name evidence="4" type="ORF">CA257_11280</name>
</gene>